<dbReference type="GO" id="GO:0016020">
    <property type="term" value="C:membrane"/>
    <property type="evidence" value="ECO:0007669"/>
    <property type="project" value="UniProtKB-SubCell"/>
</dbReference>
<accession>A0A2A9M285</accession>
<evidence type="ECO:0000313" key="6">
    <source>
        <dbReference type="EMBL" id="PFH31344.1"/>
    </source>
</evidence>
<keyword evidence="7" id="KW-1185">Reference proteome</keyword>
<dbReference type="VEuPathDB" id="ToxoDB:BESB_027790"/>
<reference evidence="6 7" key="1">
    <citation type="submission" date="2017-09" db="EMBL/GenBank/DDBJ databases">
        <title>Genome sequencing of Besnoitia besnoiti strain Bb-Ger1.</title>
        <authorList>
            <person name="Schares G."/>
            <person name="Venepally P."/>
            <person name="Lorenzi H.A."/>
        </authorList>
    </citation>
    <scope>NUCLEOTIDE SEQUENCE [LARGE SCALE GENOMIC DNA]</scope>
    <source>
        <strain evidence="6 7">Bb-Ger1</strain>
    </source>
</reference>
<comment type="subcellular location">
    <subcellularLocation>
        <location evidence="1">Membrane</location>
        <topology evidence="1">Multi-pass membrane protein</topology>
    </subcellularLocation>
</comment>
<feature type="transmembrane region" description="Helical" evidence="5">
    <location>
        <begin position="87"/>
        <end position="112"/>
    </location>
</feature>
<dbReference type="GeneID" id="40307831"/>
<name>A0A2A9M285_BESBE</name>
<dbReference type="EMBL" id="NWUJ01000015">
    <property type="protein sequence ID" value="PFH31344.1"/>
    <property type="molecule type" value="Genomic_DNA"/>
</dbReference>
<dbReference type="KEGG" id="bbes:BESB_027790"/>
<evidence type="ECO:0000256" key="5">
    <source>
        <dbReference type="SAM" id="Phobius"/>
    </source>
</evidence>
<evidence type="ECO:0000256" key="4">
    <source>
        <dbReference type="ARBA" id="ARBA00023136"/>
    </source>
</evidence>
<evidence type="ECO:0000256" key="1">
    <source>
        <dbReference type="ARBA" id="ARBA00004141"/>
    </source>
</evidence>
<protein>
    <recommendedName>
        <fullName evidence="8">Transmembrane protein</fullName>
    </recommendedName>
</protein>
<dbReference type="OrthoDB" id="10398646at2759"/>
<dbReference type="RefSeq" id="XP_029215353.1">
    <property type="nucleotide sequence ID" value="XM_029361453.1"/>
</dbReference>
<evidence type="ECO:0000256" key="2">
    <source>
        <dbReference type="ARBA" id="ARBA00022692"/>
    </source>
</evidence>
<evidence type="ECO:0008006" key="8">
    <source>
        <dbReference type="Google" id="ProtNLM"/>
    </source>
</evidence>
<feature type="transmembrane region" description="Helical" evidence="5">
    <location>
        <begin position="20"/>
        <end position="40"/>
    </location>
</feature>
<feature type="transmembrane region" description="Helical" evidence="5">
    <location>
        <begin position="119"/>
        <end position="137"/>
    </location>
</feature>
<organism evidence="6 7">
    <name type="scientific">Besnoitia besnoiti</name>
    <name type="common">Apicomplexan protozoan</name>
    <dbReference type="NCBI Taxonomy" id="94643"/>
    <lineage>
        <taxon>Eukaryota</taxon>
        <taxon>Sar</taxon>
        <taxon>Alveolata</taxon>
        <taxon>Apicomplexa</taxon>
        <taxon>Conoidasida</taxon>
        <taxon>Coccidia</taxon>
        <taxon>Eucoccidiorida</taxon>
        <taxon>Eimeriorina</taxon>
        <taxon>Sarcocystidae</taxon>
        <taxon>Besnoitia</taxon>
    </lineage>
</organism>
<keyword evidence="3 5" id="KW-1133">Transmembrane helix</keyword>
<dbReference type="AlphaFoldDB" id="A0A2A9M285"/>
<dbReference type="Pfam" id="PF09799">
    <property type="entry name" value="Transmemb_17"/>
    <property type="match status" value="1"/>
</dbReference>
<keyword evidence="4 5" id="KW-0472">Membrane</keyword>
<proteinExistence type="predicted"/>
<gene>
    <name evidence="6" type="ORF">BESB_027790</name>
</gene>
<evidence type="ECO:0000256" key="3">
    <source>
        <dbReference type="ARBA" id="ARBA00022989"/>
    </source>
</evidence>
<feature type="transmembrane region" description="Helical" evidence="5">
    <location>
        <begin position="47"/>
        <end position="67"/>
    </location>
</feature>
<comment type="caution">
    <text evidence="6">The sequence shown here is derived from an EMBL/GenBank/DDBJ whole genome shotgun (WGS) entry which is preliminary data.</text>
</comment>
<evidence type="ECO:0000313" key="7">
    <source>
        <dbReference type="Proteomes" id="UP000224006"/>
    </source>
</evidence>
<dbReference type="InterPro" id="IPR019184">
    <property type="entry name" value="Uncharacterised_TM-17"/>
</dbReference>
<sequence>MYSPPFYSFRSSLFFELLLLLDRLVVNWLGPPVYAFLLFYKCYVRNLSIELLLTDVVFYLSLFYVNWTRVAAGSAGNKSGTASLIGWFWALWPFSFAAHVNNVCGLPLVLTVDIVFSSFALVLAVLQLIWSIVTFLLSNTSEECETSYCSRSASSR</sequence>
<keyword evidence="2 5" id="KW-0812">Transmembrane</keyword>
<dbReference type="Proteomes" id="UP000224006">
    <property type="component" value="Unassembled WGS sequence"/>
</dbReference>